<evidence type="ECO:0000256" key="2">
    <source>
        <dbReference type="RuleBase" id="RU003616"/>
    </source>
</evidence>
<gene>
    <name evidence="4" type="ORF">E3J95_03555</name>
</gene>
<protein>
    <submittedName>
        <fullName evidence="4">Hsp20/alpha crystallin family protein</fullName>
    </submittedName>
</protein>
<dbReference type="PROSITE" id="PS01031">
    <property type="entry name" value="SHSP"/>
    <property type="match status" value="1"/>
</dbReference>
<comment type="similarity">
    <text evidence="1 2">Belongs to the small heat shock protein (HSP20) family.</text>
</comment>
<dbReference type="Gene3D" id="2.60.40.790">
    <property type="match status" value="1"/>
</dbReference>
<evidence type="ECO:0000256" key="1">
    <source>
        <dbReference type="PROSITE-ProRule" id="PRU00285"/>
    </source>
</evidence>
<dbReference type="InterPro" id="IPR008978">
    <property type="entry name" value="HSP20-like_chaperone"/>
</dbReference>
<dbReference type="AlphaFoldDB" id="A0A523QJK8"/>
<organism evidence="4 5">
    <name type="scientific">Aerophobetes bacterium</name>
    <dbReference type="NCBI Taxonomy" id="2030807"/>
    <lineage>
        <taxon>Bacteria</taxon>
        <taxon>Candidatus Aerophobota</taxon>
    </lineage>
</organism>
<dbReference type="EMBL" id="SOKU01000167">
    <property type="protein sequence ID" value="TES85817.1"/>
    <property type="molecule type" value="Genomic_DNA"/>
</dbReference>
<dbReference type="PANTHER" id="PTHR11527">
    <property type="entry name" value="HEAT-SHOCK PROTEIN 20 FAMILY MEMBER"/>
    <property type="match status" value="1"/>
</dbReference>
<dbReference type="InterPro" id="IPR031107">
    <property type="entry name" value="Small_HSP"/>
</dbReference>
<evidence type="ECO:0000313" key="4">
    <source>
        <dbReference type="EMBL" id="TES85817.1"/>
    </source>
</evidence>
<sequence length="130" mass="15336">MAIQIWYPWKGLGETERYVDELRWPSIMALTRPLSWWRVPGEELALMPALELHEEEDKFVVRAELPGMKEEEIDVSLLGNALTIKGERKVEFEVKDDGYHRSERRYGRFFRSVVLPATVRPRKVEATYEN</sequence>
<evidence type="ECO:0000313" key="5">
    <source>
        <dbReference type="Proteomes" id="UP000320781"/>
    </source>
</evidence>
<proteinExistence type="inferred from homology"/>
<dbReference type="Pfam" id="PF00011">
    <property type="entry name" value="HSP20"/>
    <property type="match status" value="1"/>
</dbReference>
<dbReference type="CDD" id="cd06464">
    <property type="entry name" value="ACD_sHsps-like"/>
    <property type="match status" value="1"/>
</dbReference>
<accession>A0A523QJK8</accession>
<dbReference type="Proteomes" id="UP000320781">
    <property type="component" value="Unassembled WGS sequence"/>
</dbReference>
<feature type="domain" description="SHSP" evidence="3">
    <location>
        <begin position="41"/>
        <end position="130"/>
    </location>
</feature>
<dbReference type="InterPro" id="IPR002068">
    <property type="entry name" value="A-crystallin/Hsp20_dom"/>
</dbReference>
<evidence type="ECO:0000259" key="3">
    <source>
        <dbReference type="PROSITE" id="PS01031"/>
    </source>
</evidence>
<dbReference type="SUPFAM" id="SSF49764">
    <property type="entry name" value="HSP20-like chaperones"/>
    <property type="match status" value="1"/>
</dbReference>
<feature type="non-terminal residue" evidence="4">
    <location>
        <position position="130"/>
    </location>
</feature>
<comment type="caution">
    <text evidence="4">The sequence shown here is derived from an EMBL/GenBank/DDBJ whole genome shotgun (WGS) entry which is preliminary data.</text>
</comment>
<reference evidence="4 5" key="1">
    <citation type="submission" date="2019-03" db="EMBL/GenBank/DDBJ databases">
        <title>Metabolic potential of uncultured bacteria and archaea associated with petroleum seepage in deep-sea sediments.</title>
        <authorList>
            <person name="Dong X."/>
            <person name="Hubert C."/>
        </authorList>
    </citation>
    <scope>NUCLEOTIDE SEQUENCE [LARGE SCALE GENOMIC DNA]</scope>
    <source>
        <strain evidence="4">E44_bin92</strain>
    </source>
</reference>
<name>A0A523QJK8_UNCAE</name>